<proteinExistence type="predicted"/>
<accession>A0A160TJD7</accession>
<reference evidence="1" key="1">
    <citation type="submission" date="2015-10" db="EMBL/GenBank/DDBJ databases">
        <authorList>
            <person name="Gilbert D.G."/>
        </authorList>
    </citation>
    <scope>NUCLEOTIDE SEQUENCE</scope>
</reference>
<organism evidence="1">
    <name type="scientific">hydrothermal vent metagenome</name>
    <dbReference type="NCBI Taxonomy" id="652676"/>
    <lineage>
        <taxon>unclassified sequences</taxon>
        <taxon>metagenomes</taxon>
        <taxon>ecological metagenomes</taxon>
    </lineage>
</organism>
<dbReference type="EMBL" id="CZQE01000160">
    <property type="protein sequence ID" value="CUS44583.1"/>
    <property type="molecule type" value="Genomic_DNA"/>
</dbReference>
<evidence type="ECO:0000313" key="1">
    <source>
        <dbReference type="EMBL" id="CUS44583.1"/>
    </source>
</evidence>
<dbReference type="InterPro" id="IPR010239">
    <property type="entry name" value="CHP02001"/>
</dbReference>
<sequence>MAQLDTGPSLSLEAASDERRRGLSWSDGEPVVRAVATIPVTQQLAVEAAAVSLWGSSRHGGAGAVVDVQASYARQLGGWRLSADATYRLFPGASGQDYVELGTAAGFLIGPATIELFARYAPRQRAIGGDNLYVGMAPSFGIPGTPLTLSGHVGRSSGAVSDPLRVQRLRPDGQYWDHGVALDYRKGRWLAGLRYANSSIDRDAADHAGATVIGRVGIEF</sequence>
<gene>
    <name evidence="1" type="ORF">MGWOODY_Smn2310</name>
</gene>
<dbReference type="Pfam" id="PF09694">
    <property type="entry name" value="Gcw_chp"/>
    <property type="match status" value="1"/>
</dbReference>
<protein>
    <submittedName>
        <fullName evidence="1">Putative exported protein</fullName>
    </submittedName>
</protein>
<dbReference type="AlphaFoldDB" id="A0A160TJD7"/>
<name>A0A160TJD7_9ZZZZ</name>